<feature type="transmembrane region" description="Helical" evidence="15">
    <location>
        <begin position="20"/>
        <end position="40"/>
    </location>
</feature>
<dbReference type="GO" id="GO:0048662">
    <property type="term" value="P:negative regulation of smooth muscle cell proliferation"/>
    <property type="evidence" value="ECO:0007669"/>
    <property type="project" value="TreeGrafter"/>
</dbReference>
<feature type="transmembrane region" description="Helical" evidence="15">
    <location>
        <begin position="200"/>
        <end position="225"/>
    </location>
</feature>
<feature type="domain" description="G-protein coupled receptors family 1 profile" evidence="16">
    <location>
        <begin position="32"/>
        <end position="318"/>
    </location>
</feature>
<dbReference type="FunFam" id="1.20.1070.10:FF:000163">
    <property type="entry name" value="Thromboxane A2 receptor"/>
    <property type="match status" value="1"/>
</dbReference>
<keyword evidence="6 15" id="KW-1133">Transmembrane helix</keyword>
<sequence length="382" mass="41861">MLDSEMCDNSTRIQTDASPVLSAVMFLAGVTGNLTALAILRAHRRECHAKSVFYILVTGLVVTDLLGTCVLSPPVFLEYARDASLVGLGGGSRQICNLFGFTMAFFGLCSTLILTAMALERCLAISHPYFYSRRMHGWYAKGALSLAYVFTGSFCLLPFAGAGQFSQYCPGTWCYVQMEVRGRMGEGEDEAEWRVLAFSLAYSSLMLMLVVVVCLCNGSVIASLCRMQRHGHWQLGRPADAGVLPGRRRNLGPWFSRGEEEADHLLLLGCMTIIFIICSLPLTICGFLGAMSPGGNHQKHLLALRFSALNPILDPWVFILFRKAVFRHLRQVLRCCQNPAHKPPTYQSTGWAGAPPPPANSLLSVSIRAEAEGDRASVRDQG</sequence>
<dbReference type="PROSITE" id="PS00237">
    <property type="entry name" value="G_PROTEIN_RECEP_F1_1"/>
    <property type="match status" value="1"/>
</dbReference>
<dbReference type="GO" id="GO:0007204">
    <property type="term" value="P:positive regulation of cytosolic calcium ion concentration"/>
    <property type="evidence" value="ECO:0007669"/>
    <property type="project" value="TreeGrafter"/>
</dbReference>
<dbReference type="PANTHER" id="PTHR11866:SF7">
    <property type="entry name" value="PROSTACYCLIN RECEPTOR"/>
    <property type="match status" value="1"/>
</dbReference>
<keyword evidence="5 14" id="KW-0812">Transmembrane</keyword>
<name>A0A8T3E3J0_9TELE</name>
<reference evidence="17" key="1">
    <citation type="submission" date="2021-01" db="EMBL/GenBank/DDBJ databases">
        <authorList>
            <person name="Zahm M."/>
            <person name="Roques C."/>
            <person name="Cabau C."/>
            <person name="Klopp C."/>
            <person name="Donnadieu C."/>
            <person name="Jouanno E."/>
            <person name="Lampietro C."/>
            <person name="Louis A."/>
            <person name="Herpin A."/>
            <person name="Echchiki A."/>
            <person name="Berthelot C."/>
            <person name="Parey E."/>
            <person name="Roest-Crollius H."/>
            <person name="Braasch I."/>
            <person name="Postlethwait J."/>
            <person name="Bobe J."/>
            <person name="Montfort J."/>
            <person name="Bouchez O."/>
            <person name="Begum T."/>
            <person name="Mejri S."/>
            <person name="Adams A."/>
            <person name="Chen W.-J."/>
            <person name="Guiguen Y."/>
        </authorList>
    </citation>
    <scope>NUCLEOTIDE SEQUENCE</scope>
    <source>
        <tissue evidence="17">Blood</tissue>
    </source>
</reference>
<accession>A0A8T3E3J0</accession>
<dbReference type="InterPro" id="IPR017452">
    <property type="entry name" value="GPCR_Rhodpsn_7TM"/>
</dbReference>
<feature type="transmembrane region" description="Helical" evidence="15">
    <location>
        <begin position="97"/>
        <end position="119"/>
    </location>
</feature>
<evidence type="ECO:0000256" key="9">
    <source>
        <dbReference type="ARBA" id="ARBA00023157"/>
    </source>
</evidence>
<dbReference type="Gene3D" id="1.20.1070.10">
    <property type="entry name" value="Rhodopsin 7-helix transmembrane proteins"/>
    <property type="match status" value="1"/>
</dbReference>
<comment type="caution">
    <text evidence="17">The sequence shown here is derived from an EMBL/GenBank/DDBJ whole genome shotgun (WGS) entry which is preliminary data.</text>
</comment>
<gene>
    <name evidence="17" type="ORF">AGOR_G00031380</name>
</gene>
<keyword evidence="3" id="KW-1003">Cell membrane</keyword>
<dbReference type="AlphaFoldDB" id="A0A8T3E3J0"/>
<dbReference type="PRINTS" id="PR00237">
    <property type="entry name" value="GPCRRHODOPSN"/>
</dbReference>
<evidence type="ECO:0000256" key="6">
    <source>
        <dbReference type="ARBA" id="ARBA00022989"/>
    </source>
</evidence>
<feature type="transmembrane region" description="Helical" evidence="15">
    <location>
        <begin position="52"/>
        <end position="77"/>
    </location>
</feature>
<evidence type="ECO:0000256" key="2">
    <source>
        <dbReference type="ARBA" id="ARBA00017628"/>
    </source>
</evidence>
<dbReference type="PRINTS" id="PR01788">
    <property type="entry name" value="PROSTANOIDR"/>
</dbReference>
<dbReference type="InterPro" id="IPR008365">
    <property type="entry name" value="Prostanoid_rcpt"/>
</dbReference>
<keyword evidence="4" id="KW-0597">Phosphoprotein</keyword>
<feature type="transmembrane region" description="Helical" evidence="15">
    <location>
        <begin position="139"/>
        <end position="160"/>
    </location>
</feature>
<protein>
    <recommendedName>
        <fullName evidence="2">Thromboxane A2 receptor</fullName>
    </recommendedName>
    <alternativeName>
        <fullName evidence="13">Prostanoid TP receptor</fullName>
    </alternativeName>
</protein>
<keyword evidence="8 15" id="KW-0472">Membrane</keyword>
<evidence type="ECO:0000256" key="8">
    <source>
        <dbReference type="ARBA" id="ARBA00023136"/>
    </source>
</evidence>
<keyword evidence="10 14" id="KW-0675">Receptor</keyword>
<comment type="similarity">
    <text evidence="14">Belongs to the G-protein coupled receptor 1 family.</text>
</comment>
<evidence type="ECO:0000256" key="4">
    <source>
        <dbReference type="ARBA" id="ARBA00022553"/>
    </source>
</evidence>
<dbReference type="GO" id="GO:0007189">
    <property type="term" value="P:adenylate cyclase-activating G protein-coupled receptor signaling pathway"/>
    <property type="evidence" value="ECO:0007669"/>
    <property type="project" value="TreeGrafter"/>
</dbReference>
<organism evidence="17 18">
    <name type="scientific">Albula goreensis</name>
    <dbReference type="NCBI Taxonomy" id="1534307"/>
    <lineage>
        <taxon>Eukaryota</taxon>
        <taxon>Metazoa</taxon>
        <taxon>Chordata</taxon>
        <taxon>Craniata</taxon>
        <taxon>Vertebrata</taxon>
        <taxon>Euteleostomi</taxon>
        <taxon>Actinopterygii</taxon>
        <taxon>Neopterygii</taxon>
        <taxon>Teleostei</taxon>
        <taxon>Albuliformes</taxon>
        <taxon>Albulidae</taxon>
        <taxon>Albula</taxon>
    </lineage>
</organism>
<keyword evidence="11" id="KW-0325">Glycoprotein</keyword>
<keyword evidence="9" id="KW-1015">Disulfide bond</keyword>
<evidence type="ECO:0000256" key="15">
    <source>
        <dbReference type="SAM" id="Phobius"/>
    </source>
</evidence>
<dbReference type="SUPFAM" id="SSF81321">
    <property type="entry name" value="Family A G protein-coupled receptor-like"/>
    <property type="match status" value="1"/>
</dbReference>
<keyword evidence="12 14" id="KW-0807">Transducer</keyword>
<evidence type="ECO:0000256" key="5">
    <source>
        <dbReference type="ARBA" id="ARBA00022692"/>
    </source>
</evidence>
<evidence type="ECO:0000256" key="13">
    <source>
        <dbReference type="ARBA" id="ARBA00029815"/>
    </source>
</evidence>
<evidence type="ECO:0000259" key="16">
    <source>
        <dbReference type="PROSITE" id="PS50262"/>
    </source>
</evidence>
<evidence type="ECO:0000256" key="12">
    <source>
        <dbReference type="ARBA" id="ARBA00023224"/>
    </source>
</evidence>
<evidence type="ECO:0000256" key="10">
    <source>
        <dbReference type="ARBA" id="ARBA00023170"/>
    </source>
</evidence>
<dbReference type="GO" id="GO:0006954">
    <property type="term" value="P:inflammatory response"/>
    <property type="evidence" value="ECO:0007669"/>
    <property type="project" value="TreeGrafter"/>
</dbReference>
<dbReference type="GO" id="GO:0005886">
    <property type="term" value="C:plasma membrane"/>
    <property type="evidence" value="ECO:0007669"/>
    <property type="project" value="UniProtKB-SubCell"/>
</dbReference>
<evidence type="ECO:0000256" key="3">
    <source>
        <dbReference type="ARBA" id="ARBA00022475"/>
    </source>
</evidence>
<evidence type="ECO:0000256" key="11">
    <source>
        <dbReference type="ARBA" id="ARBA00023180"/>
    </source>
</evidence>
<proteinExistence type="inferred from homology"/>
<feature type="transmembrane region" description="Helical" evidence="15">
    <location>
        <begin position="265"/>
        <end position="290"/>
    </location>
</feature>
<dbReference type="EMBL" id="JAERUA010000002">
    <property type="protein sequence ID" value="KAI1903842.1"/>
    <property type="molecule type" value="Genomic_DNA"/>
</dbReference>
<dbReference type="GO" id="GO:0016501">
    <property type="term" value="F:prostacyclin receptor activity"/>
    <property type="evidence" value="ECO:0007669"/>
    <property type="project" value="TreeGrafter"/>
</dbReference>
<dbReference type="InterPro" id="IPR000276">
    <property type="entry name" value="GPCR_Rhodpsn"/>
</dbReference>
<evidence type="ECO:0000256" key="1">
    <source>
        <dbReference type="ARBA" id="ARBA00004651"/>
    </source>
</evidence>
<evidence type="ECO:0000313" key="17">
    <source>
        <dbReference type="EMBL" id="KAI1903842.1"/>
    </source>
</evidence>
<dbReference type="PANTHER" id="PTHR11866">
    <property type="entry name" value="G-PROTEIN COUPLED RECEPTOR FAMILY 1 MEMBER"/>
    <property type="match status" value="1"/>
</dbReference>
<feature type="transmembrane region" description="Helical" evidence="15">
    <location>
        <begin position="302"/>
        <end position="321"/>
    </location>
</feature>
<keyword evidence="7 14" id="KW-0297">G-protein coupled receptor</keyword>
<evidence type="ECO:0000256" key="14">
    <source>
        <dbReference type="RuleBase" id="RU000688"/>
    </source>
</evidence>
<dbReference type="InterPro" id="IPR000370">
    <property type="entry name" value="Prostglndn_IP_rcpt"/>
</dbReference>
<dbReference type="PROSITE" id="PS50262">
    <property type="entry name" value="G_PROTEIN_RECEP_F1_2"/>
    <property type="match status" value="1"/>
</dbReference>
<dbReference type="GO" id="GO:0004960">
    <property type="term" value="F:thromboxane receptor activity"/>
    <property type="evidence" value="ECO:0007669"/>
    <property type="project" value="UniProtKB-ARBA"/>
</dbReference>
<evidence type="ECO:0000313" key="18">
    <source>
        <dbReference type="Proteomes" id="UP000829720"/>
    </source>
</evidence>
<dbReference type="PRINTS" id="PR00856">
    <property type="entry name" value="PRSTNOIDIPR"/>
</dbReference>
<dbReference type="Proteomes" id="UP000829720">
    <property type="component" value="Unassembled WGS sequence"/>
</dbReference>
<dbReference type="Pfam" id="PF00001">
    <property type="entry name" value="7tm_1"/>
    <property type="match status" value="1"/>
</dbReference>
<dbReference type="OrthoDB" id="5959154at2759"/>
<keyword evidence="18" id="KW-1185">Reference proteome</keyword>
<evidence type="ECO:0000256" key="7">
    <source>
        <dbReference type="ARBA" id="ARBA00023040"/>
    </source>
</evidence>
<comment type="subcellular location">
    <subcellularLocation>
        <location evidence="1">Cell membrane</location>
        <topology evidence="1">Multi-pass membrane protein</topology>
    </subcellularLocation>
</comment>